<organism evidence="1 2">
    <name type="scientific">Cytobacillus firmus</name>
    <name type="common">Bacillus firmus</name>
    <dbReference type="NCBI Taxonomy" id="1399"/>
    <lineage>
        <taxon>Bacteria</taxon>
        <taxon>Bacillati</taxon>
        <taxon>Bacillota</taxon>
        <taxon>Bacilli</taxon>
        <taxon>Bacillales</taxon>
        <taxon>Bacillaceae</taxon>
        <taxon>Cytobacillus</taxon>
    </lineage>
</organism>
<evidence type="ECO:0000313" key="1">
    <source>
        <dbReference type="EMBL" id="KAF0821540.1"/>
    </source>
</evidence>
<proteinExistence type="predicted"/>
<name>A0A800N871_CYTFI</name>
<protein>
    <submittedName>
        <fullName evidence="1">Uncharacterized protein</fullName>
    </submittedName>
</protein>
<evidence type="ECO:0000313" key="2">
    <source>
        <dbReference type="Proteomes" id="UP000465778"/>
    </source>
</evidence>
<dbReference type="Proteomes" id="UP000465778">
    <property type="component" value="Unassembled WGS sequence"/>
</dbReference>
<reference evidence="1 2" key="1">
    <citation type="journal article" date="2020" name="G3 (Bethesda)">
        <title>Whole Genome Sequencing and Comparative Genomics of Two Nematicidal Bacillus Strains Reveals a Wide Range of Possible Virulence Factors.</title>
        <authorList>
            <person name="Susic N."/>
            <person name="Janezic S."/>
            <person name="Rupnik M."/>
            <person name="Geric Stare B."/>
        </authorList>
    </citation>
    <scope>NUCLEOTIDE SEQUENCE [LARGE SCALE GENOMIC DNA]</scope>
    <source>
        <strain evidence="1 2">I-1582</strain>
    </source>
</reference>
<dbReference type="AlphaFoldDB" id="A0A800N871"/>
<sequence length="37" mass="4338">MWIKPALIVDNVEKSVESIYNCVFLVIISVDNKKDWQ</sequence>
<accession>A0A800N871</accession>
<dbReference type="EMBL" id="VDEM01000099">
    <property type="protein sequence ID" value="KAF0821540.1"/>
    <property type="molecule type" value="Genomic_DNA"/>
</dbReference>
<gene>
    <name evidence="1" type="ORF">KIS1582_4728</name>
</gene>
<comment type="caution">
    <text evidence="1">The sequence shown here is derived from an EMBL/GenBank/DDBJ whole genome shotgun (WGS) entry which is preliminary data.</text>
</comment>